<comment type="caution">
    <text evidence="1">The sequence shown here is derived from an EMBL/GenBank/DDBJ whole genome shotgun (WGS) entry which is preliminary data.</text>
</comment>
<dbReference type="EMBL" id="BLXT01000090">
    <property type="protein sequence ID" value="GFN74423.1"/>
    <property type="molecule type" value="Genomic_DNA"/>
</dbReference>
<evidence type="ECO:0000313" key="2">
    <source>
        <dbReference type="Proteomes" id="UP000735302"/>
    </source>
</evidence>
<evidence type="ECO:0000313" key="1">
    <source>
        <dbReference type="EMBL" id="GFN74423.1"/>
    </source>
</evidence>
<reference evidence="1 2" key="1">
    <citation type="journal article" date="2021" name="Elife">
        <title>Chloroplast acquisition without the gene transfer in kleptoplastic sea slugs, Plakobranchus ocellatus.</title>
        <authorList>
            <person name="Maeda T."/>
            <person name="Takahashi S."/>
            <person name="Yoshida T."/>
            <person name="Shimamura S."/>
            <person name="Takaki Y."/>
            <person name="Nagai Y."/>
            <person name="Toyoda A."/>
            <person name="Suzuki Y."/>
            <person name="Arimoto A."/>
            <person name="Ishii H."/>
            <person name="Satoh N."/>
            <person name="Nishiyama T."/>
            <person name="Hasebe M."/>
            <person name="Maruyama T."/>
            <person name="Minagawa J."/>
            <person name="Obokata J."/>
            <person name="Shigenobu S."/>
        </authorList>
    </citation>
    <scope>NUCLEOTIDE SEQUENCE [LARGE SCALE GENOMIC DNA]</scope>
</reference>
<accession>A0AAV3XXD7</accession>
<dbReference type="AlphaFoldDB" id="A0AAV3XXD7"/>
<dbReference type="Proteomes" id="UP000735302">
    <property type="component" value="Unassembled WGS sequence"/>
</dbReference>
<proteinExistence type="predicted"/>
<organism evidence="1 2">
    <name type="scientific">Plakobranchus ocellatus</name>
    <dbReference type="NCBI Taxonomy" id="259542"/>
    <lineage>
        <taxon>Eukaryota</taxon>
        <taxon>Metazoa</taxon>
        <taxon>Spiralia</taxon>
        <taxon>Lophotrochozoa</taxon>
        <taxon>Mollusca</taxon>
        <taxon>Gastropoda</taxon>
        <taxon>Heterobranchia</taxon>
        <taxon>Euthyneura</taxon>
        <taxon>Panpulmonata</taxon>
        <taxon>Sacoglossa</taxon>
        <taxon>Placobranchoidea</taxon>
        <taxon>Plakobranchidae</taxon>
        <taxon>Plakobranchus</taxon>
    </lineage>
</organism>
<sequence>MCLSDLPVNSGKVHGGLKAAWVLSNTDYQLSAPKIQLADLLLCHPAQFAMERAALGFLQSDSVAEQTDHRLPPPPVMGNNRVCVVAGQVVSLSPVLFLSSPLTLTILRQPPGQRQRHCPVTKARPLPTCVTPLLTFCAEPIKHNTWATTSLWSTKCTCKRWSSGTSPAVYSSACLHPRPLFLSRTLVKRNPTYTDLPTTPHLAGKSRFFASVPQSRMFS</sequence>
<keyword evidence="2" id="KW-1185">Reference proteome</keyword>
<name>A0AAV3XXD7_9GAST</name>
<protein>
    <submittedName>
        <fullName evidence="1">Uncharacterized protein</fullName>
    </submittedName>
</protein>
<gene>
    <name evidence="1" type="ORF">PoB_000092900</name>
</gene>